<sequence length="153" mass="17493">MDKSFLVHRSYYPCDSFCGKYCIFCMYTDHTVSTLTNISMDFVNEQKDNKKYMLETVIIIIIIKVYSVKYTNVFWHSPTFAGSDTEEYLAIWDLTPRDWARSLAVGSPETVVPSATSRRKTASLSSAPSRMVLTMERHCALPSRSAWPWSPPA</sequence>
<comment type="caution">
    <text evidence="1">The sequence shown here is derived from an EMBL/GenBank/DDBJ whole genome shotgun (WGS) entry which is preliminary data.</text>
</comment>
<accession>A0A8T2P773</accession>
<proteinExistence type="predicted"/>
<name>A0A8T2P773_9TELE</name>
<dbReference type="Proteomes" id="UP000824540">
    <property type="component" value="Unassembled WGS sequence"/>
</dbReference>
<evidence type="ECO:0000313" key="1">
    <source>
        <dbReference type="EMBL" id="KAG9345462.1"/>
    </source>
</evidence>
<evidence type="ECO:0000313" key="2">
    <source>
        <dbReference type="Proteomes" id="UP000824540"/>
    </source>
</evidence>
<organism evidence="1 2">
    <name type="scientific">Albula glossodonta</name>
    <name type="common">roundjaw bonefish</name>
    <dbReference type="NCBI Taxonomy" id="121402"/>
    <lineage>
        <taxon>Eukaryota</taxon>
        <taxon>Metazoa</taxon>
        <taxon>Chordata</taxon>
        <taxon>Craniata</taxon>
        <taxon>Vertebrata</taxon>
        <taxon>Euteleostomi</taxon>
        <taxon>Actinopterygii</taxon>
        <taxon>Neopterygii</taxon>
        <taxon>Teleostei</taxon>
        <taxon>Albuliformes</taxon>
        <taxon>Albulidae</taxon>
        <taxon>Albula</taxon>
    </lineage>
</organism>
<dbReference type="AlphaFoldDB" id="A0A8T2P773"/>
<keyword evidence="2" id="KW-1185">Reference proteome</keyword>
<reference evidence="1" key="1">
    <citation type="thesis" date="2021" institute="BYU ScholarsArchive" country="Provo, UT, USA">
        <title>Applications of and Algorithms for Genome Assembly and Genomic Analyses with an Emphasis on Marine Teleosts.</title>
        <authorList>
            <person name="Pickett B.D."/>
        </authorList>
    </citation>
    <scope>NUCLEOTIDE SEQUENCE</scope>
    <source>
        <strain evidence="1">HI-2016</strain>
    </source>
</reference>
<dbReference type="EMBL" id="JAFBMS010000017">
    <property type="protein sequence ID" value="KAG9345462.1"/>
    <property type="molecule type" value="Genomic_DNA"/>
</dbReference>
<protein>
    <submittedName>
        <fullName evidence="1">Uncharacterized protein</fullName>
    </submittedName>
</protein>
<dbReference type="OrthoDB" id="10265988at2759"/>
<gene>
    <name evidence="1" type="ORF">JZ751_008606</name>
</gene>